<dbReference type="PANTHER" id="PTHR11842">
    <property type="entry name" value="MITOTIC SPINDLE ASSEMBLY CHECKPOINT PROTEIN MAD2"/>
    <property type="match status" value="1"/>
</dbReference>
<dbReference type="PANTHER" id="PTHR11842:SF10">
    <property type="entry name" value="MITOTIC SPINDLE ASSEMBLY CHECKPOINT PROTEIN MAD2B"/>
    <property type="match status" value="1"/>
</dbReference>
<feature type="domain" description="HORMA" evidence="1">
    <location>
        <begin position="16"/>
        <end position="211"/>
    </location>
</feature>
<dbReference type="SUPFAM" id="SSF56019">
    <property type="entry name" value="The spindle assembly checkpoint protein mad2"/>
    <property type="match status" value="1"/>
</dbReference>
<dbReference type="AlphaFoldDB" id="A0A1A9VCU9"/>
<sequence length="212" mass="25103">MKLLRFSSISDNYRDLEITDIVIEALEVLLNHILYLRDVYPTQIFKKRRIYNTPVYISIYPPLNSYLHNVLKSARELLKNKELRCLEAKLYKEDLEEYEVYRFMIVNPIAFNKEKQDEFLIDFEEQIRASLYLMAERLKLLPKLPNDARFKVLLQTTQAAFVKFSQNPHHQDFPWLCSNCVDKPTSKQEEISLLPLTSIKSLNISLMADIVR</sequence>
<evidence type="ECO:0000313" key="2">
    <source>
        <dbReference type="EnsemblMetazoa" id="GAUT033191-PA"/>
    </source>
</evidence>
<protein>
    <recommendedName>
        <fullName evidence="1">HORMA domain-containing protein</fullName>
    </recommendedName>
</protein>
<name>A0A1A9VCU9_GLOAU</name>
<dbReference type="InterPro" id="IPR045091">
    <property type="entry name" value="Mad2-like"/>
</dbReference>
<proteinExistence type="predicted"/>
<accession>A0A1A9VCU9</accession>
<dbReference type="GO" id="GO:0016035">
    <property type="term" value="C:zeta DNA polymerase complex"/>
    <property type="evidence" value="ECO:0007669"/>
    <property type="project" value="TreeGrafter"/>
</dbReference>
<dbReference type="Gene3D" id="3.30.900.10">
    <property type="entry name" value="HORMA domain"/>
    <property type="match status" value="1"/>
</dbReference>
<dbReference type="VEuPathDB" id="VectorBase:GAUT033191"/>
<dbReference type="Proteomes" id="UP000078200">
    <property type="component" value="Unassembled WGS sequence"/>
</dbReference>
<reference evidence="2" key="1">
    <citation type="submission" date="2020-05" db="UniProtKB">
        <authorList>
            <consortium name="EnsemblMetazoa"/>
        </authorList>
    </citation>
    <scope>IDENTIFICATION</scope>
    <source>
        <strain evidence="2">TTRI</strain>
    </source>
</reference>
<keyword evidence="3" id="KW-1185">Reference proteome</keyword>
<dbReference type="InterPro" id="IPR003511">
    <property type="entry name" value="HORMA_dom"/>
</dbReference>
<dbReference type="EnsemblMetazoa" id="GAUT033191-RA">
    <property type="protein sequence ID" value="GAUT033191-PA"/>
    <property type="gene ID" value="GAUT033191"/>
</dbReference>
<dbReference type="STRING" id="7395.A0A1A9VCU9"/>
<dbReference type="InterPro" id="IPR036570">
    <property type="entry name" value="HORMA_dom_sf"/>
</dbReference>
<dbReference type="PROSITE" id="PS50815">
    <property type="entry name" value="HORMA"/>
    <property type="match status" value="1"/>
</dbReference>
<organism evidence="2 3">
    <name type="scientific">Glossina austeni</name>
    <name type="common">Savannah tsetse fly</name>
    <dbReference type="NCBI Taxonomy" id="7395"/>
    <lineage>
        <taxon>Eukaryota</taxon>
        <taxon>Metazoa</taxon>
        <taxon>Ecdysozoa</taxon>
        <taxon>Arthropoda</taxon>
        <taxon>Hexapoda</taxon>
        <taxon>Insecta</taxon>
        <taxon>Pterygota</taxon>
        <taxon>Neoptera</taxon>
        <taxon>Endopterygota</taxon>
        <taxon>Diptera</taxon>
        <taxon>Brachycera</taxon>
        <taxon>Muscomorpha</taxon>
        <taxon>Hippoboscoidea</taxon>
        <taxon>Glossinidae</taxon>
        <taxon>Glossina</taxon>
    </lineage>
</organism>
<evidence type="ECO:0000313" key="3">
    <source>
        <dbReference type="Proteomes" id="UP000078200"/>
    </source>
</evidence>
<evidence type="ECO:0000259" key="1">
    <source>
        <dbReference type="PROSITE" id="PS50815"/>
    </source>
</evidence>